<evidence type="ECO:0000256" key="3">
    <source>
        <dbReference type="SAM" id="MobiDB-lite"/>
    </source>
</evidence>
<feature type="region of interest" description="Disordered" evidence="3">
    <location>
        <begin position="709"/>
        <end position="960"/>
    </location>
</feature>
<keyword evidence="2" id="KW-0342">GTP-binding</keyword>
<feature type="compositionally biased region" description="Basic and acidic residues" evidence="3">
    <location>
        <begin position="579"/>
        <end position="590"/>
    </location>
</feature>
<dbReference type="EMBL" id="JALJOT010000018">
    <property type="protein sequence ID" value="KAK9901319.1"/>
    <property type="molecule type" value="Genomic_DNA"/>
</dbReference>
<feature type="compositionally biased region" description="Basic and acidic residues" evidence="3">
    <location>
        <begin position="830"/>
        <end position="847"/>
    </location>
</feature>
<evidence type="ECO:0000313" key="5">
    <source>
        <dbReference type="Proteomes" id="UP001491310"/>
    </source>
</evidence>
<sequence>MPGNPSVPSLAPQEQDVHALLSCFLRKVDSGSPLSYATFREAWHDLHFSLIYEGCLEHSTLPAFMQSLFVAACDHLQAPLPPANAPASDPVFSTTDPAGESESPPDQAQEPAAAVDMPAAASPQAGSAEESRPCSSQAATKSQRRQRAKRPASGRDLLAAAVARSAGVASKATGAASQEEHSTQRQQQPAAMPRIDSAALRAMLLEEGDAEQSGLSHIDAPQNGGIAEGVGGSPDHEHIQRLVSTLGDLDVPDVEPEHANETPGTHQMEEPGQISAVQAAVETTTDYSAPSLALQVGALYTIYTLHETQPCAQKVRPYMPLSSLRIMLETVRAMRRRGVPDVAAVVKRLMESNAIVFGAVLRPPACMPAPPVQQPKMAQVDMRARNEVLPLTLKHLQATHADLRELKHLQLLCDSYRTAQARVFAAADPDDLPPSIADLYMGQRLSSMLNDVALTVQDILETGMATHKRGGKRSRKRGCSTGQDGTSEVRQEESAALPDEEDTLEAAAAGISLTNLEGPGGEDLDLSGLPAAARRVEIKKARERVAIRQKQALWAARGAAALAAASDMPGEAPVTGSPPKRERPRTRDTSGDCTAAALAAASDMPGEASAADSPPQRERPRTHDASGGPRLTEGAANSPPQRERPRRTRDTWGDQAAATPGYLRLADGVPGTTPDEGLADRSGDAREAGRQFLAKPRRHVEKGVAKERANGLEAAVEATEKQRVPRERSMAAGLRTGPHTNGFESDVSDEGDKVAAASTVAYREHPPSEQRSEVAQPTHKGQALPDSVETHTLVESADRSGRVAAKELTAAGGTDRREQMNGSRPVPEQRQTKGRRETAEARGKEGPSKAAAAKAPRKHGRRQLNSSKPSAAQSAQASVEAQPKNSVALLETEPLAPSTVRPRKRAASAVESGSSMAQIETEPALVVHPGRKAASAVERREADSYAAPASREEVSPPETEKVDVEECRKIFPYGQAVIEVVEGGLSCGSGIAIDELGDVTDEMVVAIAAVTVGFGDVV</sequence>
<protein>
    <recommendedName>
        <fullName evidence="6">Bromo domain-containing protein</fullName>
    </recommendedName>
</protein>
<reference evidence="4 5" key="1">
    <citation type="journal article" date="2024" name="Nat. Commun.">
        <title>Phylogenomics reveals the evolutionary origins of lichenization in chlorophyte algae.</title>
        <authorList>
            <person name="Puginier C."/>
            <person name="Libourel C."/>
            <person name="Otte J."/>
            <person name="Skaloud P."/>
            <person name="Haon M."/>
            <person name="Grisel S."/>
            <person name="Petersen M."/>
            <person name="Berrin J.G."/>
            <person name="Delaux P.M."/>
            <person name="Dal Grande F."/>
            <person name="Keller J."/>
        </authorList>
    </citation>
    <scope>NUCLEOTIDE SEQUENCE [LARGE SCALE GENOMIC DNA]</scope>
    <source>
        <strain evidence="4 5">SAG 216-7</strain>
    </source>
</reference>
<feature type="compositionally biased region" description="Basic and acidic residues" evidence="3">
    <location>
        <begin position="615"/>
        <end position="624"/>
    </location>
</feature>
<name>A0ABR2YBE0_9CHLO</name>
<dbReference type="PANTHER" id="PTHR15131">
    <property type="entry name" value="SMALL NUCLEAR RNA ACTIVATING COMPLEX, POLYPEPTIDE 1"/>
    <property type="match status" value="1"/>
</dbReference>
<feature type="compositionally biased region" description="Basic residues" evidence="3">
    <location>
        <begin position="142"/>
        <end position="152"/>
    </location>
</feature>
<evidence type="ECO:0000256" key="1">
    <source>
        <dbReference type="ARBA" id="ARBA00022741"/>
    </source>
</evidence>
<dbReference type="Proteomes" id="UP001491310">
    <property type="component" value="Unassembled WGS sequence"/>
</dbReference>
<gene>
    <name evidence="4" type="ORF">WJX75_006184</name>
</gene>
<feature type="compositionally biased region" description="Basic and acidic residues" evidence="3">
    <location>
        <begin position="762"/>
        <end position="772"/>
    </location>
</feature>
<dbReference type="Gene3D" id="3.30.1330.20">
    <property type="entry name" value="Tubulin/FtsZ, C-terminal domain"/>
    <property type="match status" value="1"/>
</dbReference>
<dbReference type="Pfam" id="PF09808">
    <property type="entry name" value="SNAPC1"/>
    <property type="match status" value="2"/>
</dbReference>
<feature type="region of interest" description="Disordered" evidence="3">
    <location>
        <begin position="563"/>
        <end position="685"/>
    </location>
</feature>
<evidence type="ECO:0000256" key="2">
    <source>
        <dbReference type="ARBA" id="ARBA00023134"/>
    </source>
</evidence>
<dbReference type="InterPro" id="IPR037103">
    <property type="entry name" value="Tubulin/FtsZ-like_C"/>
</dbReference>
<feature type="compositionally biased region" description="Low complexity" evidence="3">
    <location>
        <begin position="108"/>
        <end position="125"/>
    </location>
</feature>
<feature type="compositionally biased region" description="Basic and acidic residues" evidence="3">
    <location>
        <begin position="796"/>
        <end position="805"/>
    </location>
</feature>
<evidence type="ECO:0008006" key="6">
    <source>
        <dbReference type="Google" id="ProtNLM"/>
    </source>
</evidence>
<evidence type="ECO:0000313" key="4">
    <source>
        <dbReference type="EMBL" id="KAK9901319.1"/>
    </source>
</evidence>
<dbReference type="PANTHER" id="PTHR15131:SF3">
    <property type="entry name" value="SNRNA-ACTIVATING PROTEIN COMPLEX SUBUNIT 1"/>
    <property type="match status" value="1"/>
</dbReference>
<feature type="region of interest" description="Disordered" evidence="3">
    <location>
        <begin position="170"/>
        <end position="192"/>
    </location>
</feature>
<feature type="region of interest" description="Disordered" evidence="3">
    <location>
        <begin position="84"/>
        <end position="154"/>
    </location>
</feature>
<feature type="compositionally biased region" description="Low complexity" evidence="3">
    <location>
        <begin position="866"/>
        <end position="882"/>
    </location>
</feature>
<comment type="caution">
    <text evidence="4">The sequence shown here is derived from an EMBL/GenBank/DDBJ whole genome shotgun (WGS) entry which is preliminary data.</text>
</comment>
<feature type="region of interest" description="Disordered" evidence="3">
    <location>
        <begin position="465"/>
        <end position="498"/>
    </location>
</feature>
<feature type="compositionally biased region" description="Basic and acidic residues" evidence="3">
    <location>
        <begin position="950"/>
        <end position="960"/>
    </location>
</feature>
<dbReference type="Pfam" id="PF09585">
    <property type="entry name" value="Lin0512_fam"/>
    <property type="match status" value="1"/>
</dbReference>
<keyword evidence="1" id="KW-0547">Nucleotide-binding</keyword>
<accession>A0ABR2YBE0</accession>
<dbReference type="InterPro" id="IPR011719">
    <property type="entry name" value="CHP02058"/>
</dbReference>
<organism evidence="4 5">
    <name type="scientific">Coccomyxa subellipsoidea</name>
    <dbReference type="NCBI Taxonomy" id="248742"/>
    <lineage>
        <taxon>Eukaryota</taxon>
        <taxon>Viridiplantae</taxon>
        <taxon>Chlorophyta</taxon>
        <taxon>core chlorophytes</taxon>
        <taxon>Trebouxiophyceae</taxon>
        <taxon>Trebouxiophyceae incertae sedis</taxon>
        <taxon>Coccomyxaceae</taxon>
        <taxon>Coccomyxa</taxon>
    </lineage>
</organism>
<keyword evidence="5" id="KW-1185">Reference proteome</keyword>
<dbReference type="InterPro" id="IPR019188">
    <property type="entry name" value="SNAPC1"/>
</dbReference>
<feature type="compositionally biased region" description="Basic residues" evidence="3">
    <location>
        <begin position="466"/>
        <end position="478"/>
    </location>
</feature>
<feature type="compositionally biased region" description="Basic and acidic residues" evidence="3">
    <location>
        <begin position="718"/>
        <end position="729"/>
    </location>
</feature>
<feature type="region of interest" description="Disordered" evidence="3">
    <location>
        <begin position="250"/>
        <end position="271"/>
    </location>
</feature>
<proteinExistence type="predicted"/>